<dbReference type="Proteomes" id="UP001256673">
    <property type="component" value="Unassembled WGS sequence"/>
</dbReference>
<organism evidence="3 4">
    <name type="scientific">Microbacterium algihabitans</name>
    <dbReference type="NCBI Taxonomy" id="3075992"/>
    <lineage>
        <taxon>Bacteria</taxon>
        <taxon>Bacillati</taxon>
        <taxon>Actinomycetota</taxon>
        <taxon>Actinomycetes</taxon>
        <taxon>Micrococcales</taxon>
        <taxon>Microbacteriaceae</taxon>
        <taxon>Microbacterium</taxon>
    </lineage>
</organism>
<evidence type="ECO:0000256" key="1">
    <source>
        <dbReference type="SAM" id="Phobius"/>
    </source>
</evidence>
<feature type="transmembrane region" description="Helical" evidence="1">
    <location>
        <begin position="162"/>
        <end position="182"/>
    </location>
</feature>
<evidence type="ECO:0000313" key="4">
    <source>
        <dbReference type="Proteomes" id="UP001256673"/>
    </source>
</evidence>
<keyword evidence="1" id="KW-0812">Transmembrane</keyword>
<feature type="signal peptide" evidence="2">
    <location>
        <begin position="1"/>
        <end position="31"/>
    </location>
</feature>
<evidence type="ECO:0000256" key="2">
    <source>
        <dbReference type="SAM" id="SignalP"/>
    </source>
</evidence>
<keyword evidence="1" id="KW-1133">Transmembrane helix</keyword>
<accession>A0ABU3RSZ8</accession>
<protein>
    <recommendedName>
        <fullName evidence="5">LPXTG cell wall anchor domain-containing protein</fullName>
    </recommendedName>
</protein>
<proteinExistence type="predicted"/>
<dbReference type="EMBL" id="JAWDIU010000001">
    <property type="protein sequence ID" value="MDU0325730.1"/>
    <property type="molecule type" value="Genomic_DNA"/>
</dbReference>
<feature type="chain" id="PRO_5045567809" description="LPXTG cell wall anchor domain-containing protein" evidence="2">
    <location>
        <begin position="32"/>
        <end position="190"/>
    </location>
</feature>
<sequence length="190" mass="18507">MGHTMKTTIIRAVAALSLAAAALMAPTAANAYTDAGAIVANPATLPAGDVTTFTTPGTPFVGDEDVLISVTGINASGITLASAKVETNTSLRGKSSNGSLRVPVKMPANGKGSYDFTFTGASSGHVLHATVTLTTAGSGSASNPSKGGLAVTGVDGGAATGLWIGGGALVLAGGAVAIGASVRRRRRVEA</sequence>
<keyword evidence="4" id="KW-1185">Reference proteome</keyword>
<name>A0ABU3RSZ8_9MICO</name>
<dbReference type="RefSeq" id="WP_144829682.1">
    <property type="nucleotide sequence ID" value="NZ_JAWDIU010000001.1"/>
</dbReference>
<evidence type="ECO:0008006" key="5">
    <source>
        <dbReference type="Google" id="ProtNLM"/>
    </source>
</evidence>
<keyword evidence="2" id="KW-0732">Signal</keyword>
<evidence type="ECO:0000313" key="3">
    <source>
        <dbReference type="EMBL" id="MDU0325730.1"/>
    </source>
</evidence>
<keyword evidence="1" id="KW-0472">Membrane</keyword>
<reference evidence="3 4" key="1">
    <citation type="submission" date="2023-09" db="EMBL/GenBank/DDBJ databases">
        <title>Microbacterium fusihabitans sp. nov., Microbacterium phycihabitans sp. nov., and Microbacterium cervinum sp. nov., isolated from dried seaweeds of beach.</title>
        <authorList>
            <person name="Lee S.D."/>
        </authorList>
    </citation>
    <scope>NUCLEOTIDE SEQUENCE [LARGE SCALE GENOMIC DNA]</scope>
    <source>
        <strain evidence="3 4">KSW2-21</strain>
    </source>
</reference>
<comment type="caution">
    <text evidence="3">The sequence shown here is derived from an EMBL/GenBank/DDBJ whole genome shotgun (WGS) entry which is preliminary data.</text>
</comment>
<gene>
    <name evidence="3" type="ORF">RWH43_03060</name>
</gene>